<keyword evidence="11" id="KW-0411">Iron-sulfur</keyword>
<evidence type="ECO:0000256" key="8">
    <source>
        <dbReference type="ARBA" id="ARBA00022840"/>
    </source>
</evidence>
<dbReference type="Gene3D" id="3.40.50.300">
    <property type="entry name" value="P-loop containing nucleotide triphosphate hydrolases"/>
    <property type="match status" value="3"/>
</dbReference>
<dbReference type="Pfam" id="PF13307">
    <property type="entry name" value="Helicase_C_2"/>
    <property type="match status" value="1"/>
</dbReference>
<dbReference type="AlphaFoldDB" id="A0AAW0XML8"/>
<evidence type="ECO:0000256" key="10">
    <source>
        <dbReference type="ARBA" id="ARBA00023004"/>
    </source>
</evidence>
<keyword evidence="4" id="KW-0479">Metal-binding</keyword>
<keyword evidence="6" id="KW-0378">Hydrolase</keyword>
<dbReference type="NCBIfam" id="TIGR00604">
    <property type="entry name" value="rad3"/>
    <property type="match status" value="1"/>
</dbReference>
<evidence type="ECO:0000256" key="12">
    <source>
        <dbReference type="ARBA" id="ARBA00023125"/>
    </source>
</evidence>
<keyword evidence="12" id="KW-0238">DNA-binding</keyword>
<evidence type="ECO:0000256" key="11">
    <source>
        <dbReference type="ARBA" id="ARBA00023014"/>
    </source>
</evidence>
<organism evidence="17 18">
    <name type="scientific">Cherax quadricarinatus</name>
    <name type="common">Australian red claw crayfish</name>
    <dbReference type="NCBI Taxonomy" id="27406"/>
    <lineage>
        <taxon>Eukaryota</taxon>
        <taxon>Metazoa</taxon>
        <taxon>Ecdysozoa</taxon>
        <taxon>Arthropoda</taxon>
        <taxon>Crustacea</taxon>
        <taxon>Multicrustacea</taxon>
        <taxon>Malacostraca</taxon>
        <taxon>Eumalacostraca</taxon>
        <taxon>Eucarida</taxon>
        <taxon>Decapoda</taxon>
        <taxon>Pleocyemata</taxon>
        <taxon>Astacidea</taxon>
        <taxon>Parastacoidea</taxon>
        <taxon>Parastacidae</taxon>
        <taxon>Cherax</taxon>
    </lineage>
</organism>
<keyword evidence="13" id="KW-0413">Isomerase</keyword>
<evidence type="ECO:0000256" key="1">
    <source>
        <dbReference type="ARBA" id="ARBA00001966"/>
    </source>
</evidence>
<evidence type="ECO:0000256" key="5">
    <source>
        <dbReference type="ARBA" id="ARBA00022741"/>
    </source>
</evidence>
<dbReference type="EMBL" id="JARKIK010000030">
    <property type="protein sequence ID" value="KAK8741639.1"/>
    <property type="molecule type" value="Genomic_DNA"/>
</dbReference>
<evidence type="ECO:0000256" key="13">
    <source>
        <dbReference type="ARBA" id="ARBA00023235"/>
    </source>
</evidence>
<evidence type="ECO:0000256" key="7">
    <source>
        <dbReference type="ARBA" id="ARBA00022806"/>
    </source>
</evidence>
<comment type="subcellular location">
    <subcellularLocation>
        <location evidence="2">Nucleus</location>
    </subcellularLocation>
</comment>
<dbReference type="InterPro" id="IPR013020">
    <property type="entry name" value="Rad3/Chl1-like"/>
</dbReference>
<evidence type="ECO:0000256" key="3">
    <source>
        <dbReference type="ARBA" id="ARBA00008435"/>
    </source>
</evidence>
<keyword evidence="5" id="KW-0547">Nucleotide-binding</keyword>
<protein>
    <recommendedName>
        <fullName evidence="16">Helicase ATP-binding domain-containing protein</fullName>
    </recommendedName>
</protein>
<evidence type="ECO:0000313" key="17">
    <source>
        <dbReference type="EMBL" id="KAK8741639.1"/>
    </source>
</evidence>
<dbReference type="GO" id="GO:0016818">
    <property type="term" value="F:hydrolase activity, acting on acid anhydrides, in phosphorus-containing anhydrides"/>
    <property type="evidence" value="ECO:0007669"/>
    <property type="project" value="InterPro"/>
</dbReference>
<dbReference type="Proteomes" id="UP001445076">
    <property type="component" value="Unassembled WGS sequence"/>
</dbReference>
<dbReference type="InterPro" id="IPR014013">
    <property type="entry name" value="Helic_SF1/SF2_ATP-bd_DinG/Rad3"/>
</dbReference>
<comment type="similarity">
    <text evidence="3">Belongs to the DEAD box helicase family. DEAH subfamily. DDX11/CHL1 sub-subfamily.</text>
</comment>
<dbReference type="GO" id="GO:0051536">
    <property type="term" value="F:iron-sulfur cluster binding"/>
    <property type="evidence" value="ECO:0007669"/>
    <property type="project" value="UniProtKB-KW"/>
</dbReference>
<dbReference type="PANTHER" id="PTHR11472">
    <property type="entry name" value="DNA REPAIR DEAD HELICASE RAD3/XP-D SUBFAMILY MEMBER"/>
    <property type="match status" value="1"/>
</dbReference>
<keyword evidence="14" id="KW-0539">Nucleus</keyword>
<comment type="cofactor">
    <cofactor evidence="1">
        <name>[4Fe-4S] cluster</name>
        <dbReference type="ChEBI" id="CHEBI:49883"/>
    </cofactor>
</comment>
<dbReference type="GO" id="GO:0005634">
    <property type="term" value="C:nucleus"/>
    <property type="evidence" value="ECO:0007669"/>
    <property type="project" value="UniProtKB-SubCell"/>
</dbReference>
<dbReference type="GO" id="GO:0006139">
    <property type="term" value="P:nucleobase-containing compound metabolic process"/>
    <property type="evidence" value="ECO:0007669"/>
    <property type="project" value="InterPro"/>
</dbReference>
<feature type="domain" description="Helicase ATP-binding" evidence="16">
    <location>
        <begin position="32"/>
        <end position="446"/>
    </location>
</feature>
<evidence type="ECO:0000313" key="18">
    <source>
        <dbReference type="Proteomes" id="UP001445076"/>
    </source>
</evidence>
<keyword evidence="7" id="KW-0347">Helicase</keyword>
<sequence length="940" mass="104899">TTVAAKAKFSRTQDLSAGFGGKLKSTMNELLPPEDFPFPFPPYDIQKDFMKNLFSTLEKEQLGIFESPTGTGKSLSLICGALTWLRDHNEHYKAELMRKVKENENAKDDDGPDWFSAATKRLEEKEEIRKCQLALQELEKQEKKVQALKERRHVIKRSNVQKVDDEFEELFRDLHEVQENVRRELSSISGGEMLSPEEASLLLDDYCSDDEAQKSSKENEEEDDSGCLKIYYCSRTHSQLSQFVHEVQKTAFGEDVRVVSLASRQNLCVNEAVNKLGNMSLINDKCLDLQRGKKGQATKCEGDGTTSKKKKRSSGCPYFRQTGLEIFADQLLLEVQDIEQMVILGRKSKSCPYYGARHAIKDAQLVVLPYNTLLHKGTREATGIKLKGNIVIVDEAHNLLETISNIHSVFVSHGQLQGAHAQLSQYMQRYGKRLSARNLLYIKQILFFMSALIKLLVGGSEVCNSLGSSSVRNAIVSVSSKTPTMQMFTVSKFLCDTLTDNLNIFKLVQYIEKSKIAHKLHSFSQHFEGSVKVHQDQKNSVSSSATTSAFLAKMAAQKPLHNKAKENARPAASTAKKVEVEVEAEEEEIVMGSPLMQITELLRALLHSTEDGRVVVTVGPTPRRSSIKYLLLNPASHFHDVVAQCRSVIVAGGTMRPISEFRDQLFVSAGADPSRVHEFSCGHVVPAEQIIPIALTQGPTNVTLDFTYQHRGDTRVLDELGRVLVNICTIVPGGVVCFLPSYDYEQKVFSHFTTSGVITRLSSKKKVFREPKKSNQLESVLNDFSKTVRLTASNTNGLTGSLLFSVVGGKMSEGINFSDGLGRCVVMVGLPYPNTQSPELKEKMLFLNKHVSSGPDGKSAGSIFYENLCFKAVNQSIGRAIRHRNDYASILLLDHRYCRPSSIQALPEWISKHVQPCTKFGQAFSLLRKFFADKKILSTT</sequence>
<feature type="coiled-coil region" evidence="15">
    <location>
        <begin position="89"/>
        <end position="180"/>
    </location>
</feature>
<dbReference type="GO" id="GO:0003678">
    <property type="term" value="F:DNA helicase activity"/>
    <property type="evidence" value="ECO:0007669"/>
    <property type="project" value="InterPro"/>
</dbReference>
<keyword evidence="8" id="KW-0067">ATP-binding</keyword>
<dbReference type="PROSITE" id="PS51193">
    <property type="entry name" value="HELICASE_ATP_BIND_2"/>
    <property type="match status" value="1"/>
</dbReference>
<accession>A0AAW0XML8</accession>
<dbReference type="SMART" id="SM00488">
    <property type="entry name" value="DEXDc2"/>
    <property type="match status" value="1"/>
</dbReference>
<comment type="caution">
    <text evidence="17">The sequence shown here is derived from an EMBL/GenBank/DDBJ whole genome shotgun (WGS) entry which is preliminary data.</text>
</comment>
<dbReference type="GO" id="GO:0003723">
    <property type="term" value="F:RNA binding"/>
    <property type="evidence" value="ECO:0007669"/>
    <property type="project" value="UniProtKB-KW"/>
</dbReference>
<evidence type="ECO:0000256" key="4">
    <source>
        <dbReference type="ARBA" id="ARBA00022723"/>
    </source>
</evidence>
<dbReference type="InterPro" id="IPR006555">
    <property type="entry name" value="ATP-dep_Helicase_C"/>
</dbReference>
<gene>
    <name evidence="17" type="ORF">OTU49_002315</name>
</gene>
<dbReference type="InterPro" id="IPR006554">
    <property type="entry name" value="Helicase-like_DEXD_c2"/>
</dbReference>
<dbReference type="SMART" id="SM00491">
    <property type="entry name" value="HELICc2"/>
    <property type="match status" value="1"/>
</dbReference>
<dbReference type="CDD" id="cd18788">
    <property type="entry name" value="SF2_C_XPD"/>
    <property type="match status" value="1"/>
</dbReference>
<reference evidence="17 18" key="1">
    <citation type="journal article" date="2024" name="BMC Genomics">
        <title>Genome assembly of redclaw crayfish (Cherax quadricarinatus) provides insights into its immune adaptation and hypoxia tolerance.</title>
        <authorList>
            <person name="Liu Z."/>
            <person name="Zheng J."/>
            <person name="Li H."/>
            <person name="Fang K."/>
            <person name="Wang S."/>
            <person name="He J."/>
            <person name="Zhou D."/>
            <person name="Weng S."/>
            <person name="Chi M."/>
            <person name="Gu Z."/>
            <person name="He J."/>
            <person name="Li F."/>
            <person name="Wang M."/>
        </authorList>
    </citation>
    <scope>NUCLEOTIDE SEQUENCE [LARGE SCALE GENOMIC DNA]</scope>
    <source>
        <strain evidence="17">ZL_2023a</strain>
    </source>
</reference>
<evidence type="ECO:0000256" key="15">
    <source>
        <dbReference type="SAM" id="Coils"/>
    </source>
</evidence>
<name>A0AAW0XML8_CHEQU</name>
<evidence type="ECO:0000259" key="16">
    <source>
        <dbReference type="PROSITE" id="PS51193"/>
    </source>
</evidence>
<feature type="non-terminal residue" evidence="17">
    <location>
        <position position="1"/>
    </location>
</feature>
<dbReference type="InterPro" id="IPR027417">
    <property type="entry name" value="P-loop_NTPase"/>
</dbReference>
<dbReference type="FunFam" id="3.40.50.300:FF:001050">
    <property type="entry name" value="ATP-dependent DNA helicase DDX11"/>
    <property type="match status" value="1"/>
</dbReference>
<evidence type="ECO:0000256" key="6">
    <source>
        <dbReference type="ARBA" id="ARBA00022801"/>
    </source>
</evidence>
<dbReference type="GO" id="GO:0003677">
    <property type="term" value="F:DNA binding"/>
    <property type="evidence" value="ECO:0007669"/>
    <property type="project" value="UniProtKB-KW"/>
</dbReference>
<keyword evidence="15" id="KW-0175">Coiled coil</keyword>
<keyword evidence="9" id="KW-0694">RNA-binding</keyword>
<keyword evidence="18" id="KW-1185">Reference proteome</keyword>
<proteinExistence type="inferred from homology"/>
<dbReference type="GO" id="GO:0005524">
    <property type="term" value="F:ATP binding"/>
    <property type="evidence" value="ECO:0007669"/>
    <property type="project" value="UniProtKB-KW"/>
</dbReference>
<evidence type="ECO:0000256" key="2">
    <source>
        <dbReference type="ARBA" id="ARBA00004123"/>
    </source>
</evidence>
<dbReference type="Pfam" id="PF06733">
    <property type="entry name" value="DEAD_2"/>
    <property type="match status" value="1"/>
</dbReference>
<dbReference type="InterPro" id="IPR010614">
    <property type="entry name" value="RAD3-like_helicase_DEAD"/>
</dbReference>
<evidence type="ECO:0000256" key="14">
    <source>
        <dbReference type="ARBA" id="ARBA00023242"/>
    </source>
</evidence>
<dbReference type="PANTHER" id="PTHR11472:SF41">
    <property type="entry name" value="ATP-DEPENDENT DNA HELICASE DDX11-RELATED"/>
    <property type="match status" value="1"/>
</dbReference>
<dbReference type="GO" id="GO:0034085">
    <property type="term" value="P:establishment of sister chromatid cohesion"/>
    <property type="evidence" value="ECO:0007669"/>
    <property type="project" value="TreeGrafter"/>
</dbReference>
<evidence type="ECO:0000256" key="9">
    <source>
        <dbReference type="ARBA" id="ARBA00022884"/>
    </source>
</evidence>
<dbReference type="SUPFAM" id="SSF52540">
    <property type="entry name" value="P-loop containing nucleoside triphosphate hydrolases"/>
    <property type="match status" value="1"/>
</dbReference>
<dbReference type="GO" id="GO:0046872">
    <property type="term" value="F:metal ion binding"/>
    <property type="evidence" value="ECO:0007669"/>
    <property type="project" value="UniProtKB-KW"/>
</dbReference>
<keyword evidence="10" id="KW-0408">Iron</keyword>
<dbReference type="InterPro" id="IPR045028">
    <property type="entry name" value="DinG/Rad3-like"/>
</dbReference>
<dbReference type="FunFam" id="3.40.50.300:FF:001250">
    <property type="entry name" value="Putative ATP-dependent RNA helicase DDX11"/>
    <property type="match status" value="1"/>
</dbReference>